<accession>A0ABR2GMS8</accession>
<protein>
    <recommendedName>
        <fullName evidence="4">DUF3447 domain-containing protein</fullName>
    </recommendedName>
</protein>
<evidence type="ECO:0000313" key="2">
    <source>
        <dbReference type="EMBL" id="KAK8852590.1"/>
    </source>
</evidence>
<comment type="caution">
    <text evidence="1">The sequence shown here is derived from an EMBL/GenBank/DDBJ whole genome shotgun (WGS) entry which is preliminary data.</text>
</comment>
<organism evidence="1 3">
    <name type="scientific">Tritrichomonas musculus</name>
    <dbReference type="NCBI Taxonomy" id="1915356"/>
    <lineage>
        <taxon>Eukaryota</taxon>
        <taxon>Metamonada</taxon>
        <taxon>Parabasalia</taxon>
        <taxon>Tritrichomonadida</taxon>
        <taxon>Tritrichomonadidae</taxon>
        <taxon>Tritrichomonas</taxon>
    </lineage>
</organism>
<dbReference type="EMBL" id="JAPFFF010000023">
    <property type="protein sequence ID" value="KAK8852590.1"/>
    <property type="molecule type" value="Genomic_DNA"/>
</dbReference>
<reference evidence="1 3" key="1">
    <citation type="submission" date="2024-04" db="EMBL/GenBank/DDBJ databases">
        <title>Tritrichomonas musculus Genome.</title>
        <authorList>
            <person name="Alves-Ferreira E."/>
            <person name="Grigg M."/>
            <person name="Lorenzi H."/>
            <person name="Galac M."/>
        </authorList>
    </citation>
    <scope>NUCLEOTIDE SEQUENCE [LARGE SCALE GENOMIC DNA]</scope>
    <source>
        <strain evidence="1 3">EAF2021</strain>
    </source>
</reference>
<dbReference type="EMBL" id="JAPFFF010000206">
    <property type="protein sequence ID" value="KAK8835225.1"/>
    <property type="molecule type" value="Genomic_DNA"/>
</dbReference>
<keyword evidence="3" id="KW-1185">Reference proteome</keyword>
<evidence type="ECO:0000313" key="1">
    <source>
        <dbReference type="EMBL" id="KAK8835225.1"/>
    </source>
</evidence>
<evidence type="ECO:0000313" key="3">
    <source>
        <dbReference type="Proteomes" id="UP001470230"/>
    </source>
</evidence>
<dbReference type="Proteomes" id="UP001470230">
    <property type="component" value="Unassembled WGS sequence"/>
</dbReference>
<evidence type="ECO:0008006" key="4">
    <source>
        <dbReference type="Google" id="ProtNLM"/>
    </source>
</evidence>
<sequence length="369" mass="44509">MEIQQYLSQKKDIQKGLLSFIECEHEIEEKYINLINIIKDQKIQQDPQELQMFLSLLVNITNHKRTSNFYERLEKILLMFQNEIKQSFSNFQIFHIFRKNKRLLLFLLKEKIITVENKIADIMLTKKKFIKGHYSMYFYPELKTFLEPKIQKEIENKIQEIEQKSSATFEELRKRGENEELISQLIREDSIENFIIYANRVRFSFSLKLESSIFETNYSLLHKPTSLIEYAAFFGSFQILKFLFHNQAECSPQLWLFAVHGNNREIIQFLKENKIEQYNGTYKYCLNESIKCHHLEMANFIQVYLLDENFQMDYSIYSNVFKFINFCYFPNQLNDIFSFFYLCKYNYCTLVDILLKTTKIDINDSIIFI</sequence>
<dbReference type="InterPro" id="IPR036770">
    <property type="entry name" value="Ankyrin_rpt-contain_sf"/>
</dbReference>
<proteinExistence type="predicted"/>
<gene>
    <name evidence="1" type="ORF">M9Y10_017065</name>
    <name evidence="2" type="ORF">M9Y10_017578</name>
</gene>
<name>A0ABR2GMS8_9EUKA</name>
<dbReference type="SUPFAM" id="SSF48403">
    <property type="entry name" value="Ankyrin repeat"/>
    <property type="match status" value="1"/>
</dbReference>